<evidence type="ECO:0000256" key="8">
    <source>
        <dbReference type="ARBA" id="ARBA00022989"/>
    </source>
</evidence>
<dbReference type="SMART" id="SM00382">
    <property type="entry name" value="AAA"/>
    <property type="match status" value="1"/>
</dbReference>
<comment type="caution">
    <text evidence="12">The sequence shown here is derived from an EMBL/GenBank/DDBJ whole genome shotgun (WGS) entry which is preliminary data.</text>
</comment>
<dbReference type="Pfam" id="PF01061">
    <property type="entry name" value="ABC2_membrane"/>
    <property type="match status" value="1"/>
</dbReference>
<evidence type="ECO:0000313" key="13">
    <source>
        <dbReference type="Proteomes" id="UP000323000"/>
    </source>
</evidence>
<dbReference type="Gene3D" id="3.40.50.300">
    <property type="entry name" value="P-loop containing nucleotide triphosphate hydrolases"/>
    <property type="match status" value="2"/>
</dbReference>
<dbReference type="InterPro" id="IPR043926">
    <property type="entry name" value="ABCG_dom"/>
</dbReference>
<evidence type="ECO:0000313" key="12">
    <source>
        <dbReference type="EMBL" id="TXG63220.1"/>
    </source>
</evidence>
<evidence type="ECO:0000259" key="11">
    <source>
        <dbReference type="PROSITE" id="PS50893"/>
    </source>
</evidence>
<protein>
    <recommendedName>
        <fullName evidence="11">ABC transporter domain-containing protein</fullName>
    </recommendedName>
</protein>
<comment type="similarity">
    <text evidence="2">Belongs to the ABC transporter superfamily. ABCG family. PDR (TC 3.A.1.205) subfamily.</text>
</comment>
<gene>
    <name evidence="12" type="ORF">EZV62_010214</name>
</gene>
<dbReference type="Pfam" id="PF00005">
    <property type="entry name" value="ABC_tran"/>
    <property type="match status" value="2"/>
</dbReference>
<dbReference type="FunFam" id="3.40.50.300:FF:000179">
    <property type="entry name" value="ABC transporter G family member 34"/>
    <property type="match status" value="1"/>
</dbReference>
<keyword evidence="5" id="KW-0677">Repeat</keyword>
<keyword evidence="13" id="KW-1185">Reference proteome</keyword>
<dbReference type="InterPro" id="IPR013525">
    <property type="entry name" value="ABC2_TM"/>
</dbReference>
<evidence type="ECO:0000256" key="7">
    <source>
        <dbReference type="ARBA" id="ARBA00022840"/>
    </source>
</evidence>
<feature type="transmembrane region" description="Helical" evidence="10">
    <location>
        <begin position="403"/>
        <end position="425"/>
    </location>
</feature>
<keyword evidence="6" id="KW-0547">Nucleotide-binding</keyword>
<dbReference type="InterPro" id="IPR013581">
    <property type="entry name" value="PDR_assoc"/>
</dbReference>
<evidence type="ECO:0000256" key="5">
    <source>
        <dbReference type="ARBA" id="ARBA00022737"/>
    </source>
</evidence>
<dbReference type="InterPro" id="IPR003593">
    <property type="entry name" value="AAA+_ATPase"/>
</dbReference>
<evidence type="ECO:0000256" key="2">
    <source>
        <dbReference type="ARBA" id="ARBA00006012"/>
    </source>
</evidence>
<dbReference type="FunFam" id="3.40.50.300:FF:003489">
    <property type="entry name" value="ABC transporter G family member 39"/>
    <property type="match status" value="1"/>
</dbReference>
<dbReference type="PANTHER" id="PTHR19241">
    <property type="entry name" value="ATP-BINDING CASSETTE TRANSPORTER"/>
    <property type="match status" value="1"/>
</dbReference>
<evidence type="ECO:0000256" key="6">
    <source>
        <dbReference type="ARBA" id="ARBA00022741"/>
    </source>
</evidence>
<keyword evidence="8 10" id="KW-1133">Transmembrane helix</keyword>
<dbReference type="GO" id="GO:0005524">
    <property type="term" value="F:ATP binding"/>
    <property type="evidence" value="ECO:0007669"/>
    <property type="project" value="UniProtKB-KW"/>
</dbReference>
<keyword evidence="7" id="KW-0067">ATP-binding</keyword>
<evidence type="ECO:0000256" key="10">
    <source>
        <dbReference type="SAM" id="Phobius"/>
    </source>
</evidence>
<feature type="domain" description="ABC transporter" evidence="11">
    <location>
        <begin position="82"/>
        <end position="307"/>
    </location>
</feature>
<dbReference type="InterPro" id="IPR003439">
    <property type="entry name" value="ABC_transporter-like_ATP-bd"/>
</dbReference>
<feature type="transmembrane region" description="Helical" evidence="10">
    <location>
        <begin position="517"/>
        <end position="535"/>
    </location>
</feature>
<evidence type="ECO:0000256" key="9">
    <source>
        <dbReference type="ARBA" id="ARBA00023136"/>
    </source>
</evidence>
<organism evidence="12 13">
    <name type="scientific">Acer yangbiense</name>
    <dbReference type="NCBI Taxonomy" id="1000413"/>
    <lineage>
        <taxon>Eukaryota</taxon>
        <taxon>Viridiplantae</taxon>
        <taxon>Streptophyta</taxon>
        <taxon>Embryophyta</taxon>
        <taxon>Tracheophyta</taxon>
        <taxon>Spermatophyta</taxon>
        <taxon>Magnoliopsida</taxon>
        <taxon>eudicotyledons</taxon>
        <taxon>Gunneridae</taxon>
        <taxon>Pentapetalae</taxon>
        <taxon>rosids</taxon>
        <taxon>malvids</taxon>
        <taxon>Sapindales</taxon>
        <taxon>Sapindaceae</taxon>
        <taxon>Hippocastanoideae</taxon>
        <taxon>Acereae</taxon>
        <taxon>Acer</taxon>
    </lineage>
</organism>
<feature type="transmembrane region" description="Helical" evidence="10">
    <location>
        <begin position="547"/>
        <end position="570"/>
    </location>
</feature>
<sequence>MVDFTKLGDLERHVFIEKLITKIEDDNRRLLQKLKERIEKVGLELPTVEVRFPNLSVEAECRVVHGDPLPTLWNTIKNIFFVMINTIGKSEGNKIQILKDVSGIIKPSRLTLLLGPPGCGKTTLLQALAGKLNQSLKLFPIEDIMKEVNKREKQAGIIPEADIDTYMKAISVEGLKRTLQTDYTLKILGLDTCADTIGGDAMNRGISGGEKKRPTTGEMIVGPTRAPFMDEISNGLDSSTTFQIVTCLQQLTHIADSTILVSLLQPAPETFDLFDDIILMAEGKIAYHGPRSYVLEFFEHCGFKCPPRKDVADFLQEVVSKKDQAQYWYHKHLPYSYVSVDKFVYKFQEFHVGQKLGDELSRTFNKSESHKNSVSFSIYSLRKWELLKACLAREWLLMKRNSFVHVFNSAQLVVIALITMTMFIRTQMKIDAIHANFYMGSLFYALVRLLTNGITELAMTVSRLPIFYKQRDFYFYPAWACSLPSIILKFPFSMLDAFLWTAITYYVIGYSPEPERFFRQFLLLFFLHQVSTSLFRLIASLVRDPPLAASCGLLSILVMFLFGASLPAWLQWGFWISPLAYVEIGVSVNEFLSPRWQQILSSNTTLGHQVLKNRGLDFSDNFYWVSVGALLGFWIIFNVGFTLALTYLRPPGSSQTVISHEQLSYFKGRDNLSNVTGEKELCSIDILESAVETKTTGMLLPFEPITLTFENVHYFVDTPKKLRDQGFPEKRLQLLQDITGAFRPGILTALMGVSGAGKTTLMDVLSGRQTGGTIEGEIRVGGYRKVQETYARVSGYCEQTDIHSPQITIEESVIFSAWLCLPAHIDRHTKSLRYLQTLYNACTD</sequence>
<dbReference type="SUPFAM" id="SSF52540">
    <property type="entry name" value="P-loop containing nucleoside triphosphate hydrolases"/>
    <property type="match status" value="2"/>
</dbReference>
<dbReference type="OrthoDB" id="66620at2759"/>
<name>A0A5C7I237_9ROSI</name>
<reference evidence="13" key="1">
    <citation type="journal article" date="2019" name="Gigascience">
        <title>De novo genome assembly of the endangered Acer yangbiense, a plant species with extremely small populations endemic to Yunnan Province, China.</title>
        <authorList>
            <person name="Yang J."/>
            <person name="Wariss H.M."/>
            <person name="Tao L."/>
            <person name="Zhang R."/>
            <person name="Yun Q."/>
            <person name="Hollingsworth P."/>
            <person name="Dao Z."/>
            <person name="Luo G."/>
            <person name="Guo H."/>
            <person name="Ma Y."/>
            <person name="Sun W."/>
        </authorList>
    </citation>
    <scope>NUCLEOTIDE SEQUENCE [LARGE SCALE GENOMIC DNA]</scope>
    <source>
        <strain evidence="13">cv. Malutang</strain>
    </source>
</reference>
<evidence type="ECO:0000256" key="1">
    <source>
        <dbReference type="ARBA" id="ARBA00004141"/>
    </source>
</evidence>
<keyword evidence="4 10" id="KW-0812">Transmembrane</keyword>
<dbReference type="GO" id="GO:0005886">
    <property type="term" value="C:plasma membrane"/>
    <property type="evidence" value="ECO:0007669"/>
    <property type="project" value="UniProtKB-ARBA"/>
</dbReference>
<dbReference type="GO" id="GO:0140359">
    <property type="term" value="F:ABC-type transporter activity"/>
    <property type="evidence" value="ECO:0007669"/>
    <property type="project" value="InterPro"/>
</dbReference>
<dbReference type="AlphaFoldDB" id="A0A5C7I237"/>
<keyword evidence="9 10" id="KW-0472">Membrane</keyword>
<evidence type="ECO:0000256" key="3">
    <source>
        <dbReference type="ARBA" id="ARBA00022448"/>
    </source>
</evidence>
<dbReference type="EMBL" id="VAHF01000004">
    <property type="protein sequence ID" value="TXG63220.1"/>
    <property type="molecule type" value="Genomic_DNA"/>
</dbReference>
<dbReference type="InterPro" id="IPR027417">
    <property type="entry name" value="P-loop_NTPase"/>
</dbReference>
<dbReference type="Pfam" id="PF08370">
    <property type="entry name" value="PDR_assoc"/>
    <property type="match status" value="1"/>
</dbReference>
<feature type="transmembrane region" description="Helical" evidence="10">
    <location>
        <begin position="622"/>
        <end position="648"/>
    </location>
</feature>
<keyword evidence="3" id="KW-0813">Transport</keyword>
<evidence type="ECO:0000256" key="4">
    <source>
        <dbReference type="ARBA" id="ARBA00022692"/>
    </source>
</evidence>
<feature type="transmembrane region" description="Helical" evidence="10">
    <location>
        <begin position="437"/>
        <end position="461"/>
    </location>
</feature>
<comment type="subcellular location">
    <subcellularLocation>
        <location evidence="1">Membrane</location>
        <topology evidence="1">Multi-pass membrane protein</topology>
    </subcellularLocation>
</comment>
<accession>A0A5C7I237</accession>
<dbReference type="Pfam" id="PF19055">
    <property type="entry name" value="ABC2_membrane_7"/>
    <property type="match status" value="1"/>
</dbReference>
<proteinExistence type="inferred from homology"/>
<dbReference type="GO" id="GO:0016887">
    <property type="term" value="F:ATP hydrolysis activity"/>
    <property type="evidence" value="ECO:0007669"/>
    <property type="project" value="InterPro"/>
</dbReference>
<dbReference type="Proteomes" id="UP000323000">
    <property type="component" value="Chromosome 4"/>
</dbReference>
<dbReference type="PROSITE" id="PS50893">
    <property type="entry name" value="ABC_TRANSPORTER_2"/>
    <property type="match status" value="1"/>
</dbReference>